<dbReference type="InterPro" id="IPR018145">
    <property type="entry name" value="CagE_TrbE_VirB_cntrl_dom"/>
</dbReference>
<dbReference type="Proteomes" id="UP000237056">
    <property type="component" value="Unassembled WGS sequence"/>
</dbReference>
<dbReference type="Pfam" id="PF03135">
    <property type="entry name" value="CagE_TrbE_VirB"/>
    <property type="match status" value="1"/>
</dbReference>
<evidence type="ECO:0000259" key="2">
    <source>
        <dbReference type="Pfam" id="PF19044"/>
    </source>
</evidence>
<keyword evidence="4" id="KW-1185">Reference proteome</keyword>
<dbReference type="Gene3D" id="3.40.50.300">
    <property type="entry name" value="P-loop containing nucleotide triphosphate hydrolases"/>
    <property type="match status" value="1"/>
</dbReference>
<dbReference type="Pfam" id="PF19044">
    <property type="entry name" value="P-loop_TraG"/>
    <property type="match status" value="1"/>
</dbReference>
<dbReference type="OrthoDB" id="596266at2"/>
<comment type="caution">
    <text evidence="3">The sequence shown here is derived from an EMBL/GenBank/DDBJ whole genome shotgun (WGS) entry which is preliminary data.</text>
</comment>
<evidence type="ECO:0000259" key="1">
    <source>
        <dbReference type="Pfam" id="PF03135"/>
    </source>
</evidence>
<evidence type="ECO:0000313" key="4">
    <source>
        <dbReference type="Proteomes" id="UP000237056"/>
    </source>
</evidence>
<dbReference type="PANTHER" id="PTHR38467">
    <property type="match status" value="1"/>
</dbReference>
<dbReference type="InterPro" id="IPR053155">
    <property type="entry name" value="F-pilin_assembly_TraC"/>
</dbReference>
<accession>A0A2S4N5F9</accession>
<dbReference type="EMBL" id="PQNY01000017">
    <property type="protein sequence ID" value="POS00906.1"/>
    <property type="molecule type" value="Genomic_DNA"/>
</dbReference>
<organism evidence="3 4">
    <name type="scientific">Flavobacterium croceum DSM 17960</name>
    <dbReference type="NCBI Taxonomy" id="1121886"/>
    <lineage>
        <taxon>Bacteria</taxon>
        <taxon>Pseudomonadati</taxon>
        <taxon>Bacteroidota</taxon>
        <taxon>Flavobacteriia</taxon>
        <taxon>Flavobacteriales</taxon>
        <taxon>Flavobacteriaceae</taxon>
        <taxon>Flavobacterium</taxon>
    </lineage>
</organism>
<dbReference type="AlphaFoldDB" id="A0A2S4N5F9"/>
<dbReference type="PANTHER" id="PTHR38467:SF1">
    <property type="entry name" value="CONJUGATIVE TRANSFER: ASSEMBLY"/>
    <property type="match status" value="1"/>
</dbReference>
<reference evidence="3 4" key="1">
    <citation type="submission" date="2018-01" db="EMBL/GenBank/DDBJ databases">
        <title>Genomic Encyclopedia of Type Strains, Phase I: the one thousand microbial genomes (KMG-I) project.</title>
        <authorList>
            <person name="Goeker M."/>
        </authorList>
    </citation>
    <scope>NUCLEOTIDE SEQUENCE [LARGE SCALE GENOMIC DNA]</scope>
    <source>
        <strain evidence="3 4">DSM 17960</strain>
    </source>
</reference>
<dbReference type="InterPro" id="IPR022509">
    <property type="entry name" value="Conjugation_ATPase_TraG"/>
</dbReference>
<evidence type="ECO:0000313" key="3">
    <source>
        <dbReference type="EMBL" id="POS00906.1"/>
    </source>
</evidence>
<dbReference type="SUPFAM" id="SSF52540">
    <property type="entry name" value="P-loop containing nucleoside triphosphate hydrolases"/>
    <property type="match status" value="1"/>
</dbReference>
<dbReference type="NCBIfam" id="TIGR03783">
    <property type="entry name" value="Bac_Flav_CT_G"/>
    <property type="match status" value="1"/>
</dbReference>
<name>A0A2S4N5F9_9FLAO</name>
<sequence length="806" mass="93224">MLKKTTLDSIRPVWEFLDNDTVLMRNGSYSRCFELELSSIFTLNRADYEKINEEFNSILNLLPEYSVIHKMDIYENKTFNKTTSSENFLQKSYFQKYLEKNYLNHKSYIFISNTHSNIFKQSSLSSVLFKNNIIPKKQTDNQNLENFDTIVNRIIRLLNDSKYFKIEPLDIQQIKRLQQQYESLDFTNKIATSDIYQDNYKTKIGKKSVAALSINSLDCLPNEYDIVYRDNKFSTEKSNINFSLFHPVGLGLNFEHITNTIFIKTDKEAIKELITKNEKLNVTFRKADLSNEDNINDSLAFKQQMEKGFYPINYHANILIYDEDIENLKVKIDKTISSLNQIKITPNISENEILPLYWSCYPGNASDIGFIDQTFLLLDNQASALNIYETTNKSDVSEFGVYLIDRISGCPLFVDISDVPMKLGLTNNRNKIIIGPSGSGKSFTTNHLVDSYLATDTHVVIVDVGHSYERLNKLHKGTYLSYEENSPISFNPFYTEIDSNLIEKKETLIALIFTLWKINTSGTADEDAIIREGLNEYYDYVTKNNAFMCFNTYYEFMVEIFLPNLPSETKALFNSASFQNVLKKFYKGGEFDYLLNSKQNINLLNEKLIIFELDNIKDHPILFPIVSLMIMETFITKMRLLKHTRKVIIIEEAWKAIAKEGMANFLKYLFKTVRKHFGEAVIVTQELEDILGNEIIKDTILKNCGAKILLDMREYASNFLEIQKLLSLTDKSKDLVLSLNQNLLPGDRYKEVFIGLGNEGNVYGVSLSKQQYACFTTEKKEKNIIDNDIEKFGDIELALQNYSEKL</sequence>
<dbReference type="GO" id="GO:0005524">
    <property type="term" value="F:ATP binding"/>
    <property type="evidence" value="ECO:0007669"/>
    <property type="project" value="InterPro"/>
</dbReference>
<feature type="domain" description="TraG P-loop" evidence="2">
    <location>
        <begin position="400"/>
        <end position="804"/>
    </location>
</feature>
<dbReference type="InterPro" id="IPR027417">
    <property type="entry name" value="P-loop_NTPase"/>
</dbReference>
<feature type="domain" description="CagE TrbE VirB component of type IV transporter system central" evidence="1">
    <location>
        <begin position="252"/>
        <end position="365"/>
    </location>
</feature>
<dbReference type="RefSeq" id="WP_103726863.1">
    <property type="nucleotide sequence ID" value="NZ_PQNY01000017.1"/>
</dbReference>
<proteinExistence type="predicted"/>
<gene>
    <name evidence="3" type="ORF">Q361_1179</name>
</gene>
<protein>
    <submittedName>
        <fullName evidence="3">Conjugation system TraG family ATPase</fullName>
    </submittedName>
</protein>
<dbReference type="Gene3D" id="1.10.8.730">
    <property type="match status" value="1"/>
</dbReference>
<dbReference type="InterPro" id="IPR043964">
    <property type="entry name" value="P-loop_TraG"/>
</dbReference>